<comment type="caution">
    <text evidence="1">The sequence shown here is derived from an EMBL/GenBank/DDBJ whole genome shotgun (WGS) entry which is preliminary data.</text>
</comment>
<gene>
    <name evidence="1" type="ORF">BDY19DRAFT_357631</name>
</gene>
<protein>
    <submittedName>
        <fullName evidence="1">Uncharacterized protein</fullName>
    </submittedName>
</protein>
<keyword evidence="2" id="KW-1185">Reference proteome</keyword>
<name>A0ACB8TWC6_9APHY</name>
<proteinExistence type="predicted"/>
<reference evidence="1" key="1">
    <citation type="journal article" date="2021" name="Environ. Microbiol.">
        <title>Gene family expansions and transcriptome signatures uncover fungal adaptations to wood decay.</title>
        <authorList>
            <person name="Hage H."/>
            <person name="Miyauchi S."/>
            <person name="Viragh M."/>
            <person name="Drula E."/>
            <person name="Min B."/>
            <person name="Chaduli D."/>
            <person name="Navarro D."/>
            <person name="Favel A."/>
            <person name="Norest M."/>
            <person name="Lesage-Meessen L."/>
            <person name="Balint B."/>
            <person name="Merenyi Z."/>
            <person name="de Eugenio L."/>
            <person name="Morin E."/>
            <person name="Martinez A.T."/>
            <person name="Baldrian P."/>
            <person name="Stursova M."/>
            <person name="Martinez M.J."/>
            <person name="Novotny C."/>
            <person name="Magnuson J.K."/>
            <person name="Spatafora J.W."/>
            <person name="Maurice S."/>
            <person name="Pangilinan J."/>
            <person name="Andreopoulos W."/>
            <person name="LaButti K."/>
            <person name="Hundley H."/>
            <person name="Na H."/>
            <person name="Kuo A."/>
            <person name="Barry K."/>
            <person name="Lipzen A."/>
            <person name="Henrissat B."/>
            <person name="Riley R."/>
            <person name="Ahrendt S."/>
            <person name="Nagy L.G."/>
            <person name="Grigoriev I.V."/>
            <person name="Martin F."/>
            <person name="Rosso M.N."/>
        </authorList>
    </citation>
    <scope>NUCLEOTIDE SEQUENCE</scope>
    <source>
        <strain evidence="1">CBS 384.51</strain>
    </source>
</reference>
<sequence length="210" mass="23491">MKTLRDLKSKADTSCAPRAFSLKTGLHRRLGATFLYLYPIRLQFYGSRMKHKALPAIPPATSSHRQPHRCMTVLPRFTLPPTACVTSLPFYIPSVQIPHPFPRLRWPRFKHLSSSSVIFTGFRRGLVSSSRGTSDTADTIGSGWRMSSDLLFHSGSVSYSPSRTSSPATIDRRVFSATNSLTRWSSRSQPSRRSCSSLSTPLPYQSRVIS</sequence>
<dbReference type="Proteomes" id="UP001055072">
    <property type="component" value="Unassembled WGS sequence"/>
</dbReference>
<evidence type="ECO:0000313" key="1">
    <source>
        <dbReference type="EMBL" id="KAI0086377.1"/>
    </source>
</evidence>
<organism evidence="1 2">
    <name type="scientific">Irpex rosettiformis</name>
    <dbReference type="NCBI Taxonomy" id="378272"/>
    <lineage>
        <taxon>Eukaryota</taxon>
        <taxon>Fungi</taxon>
        <taxon>Dikarya</taxon>
        <taxon>Basidiomycota</taxon>
        <taxon>Agaricomycotina</taxon>
        <taxon>Agaricomycetes</taxon>
        <taxon>Polyporales</taxon>
        <taxon>Irpicaceae</taxon>
        <taxon>Irpex</taxon>
    </lineage>
</organism>
<evidence type="ECO:0000313" key="2">
    <source>
        <dbReference type="Proteomes" id="UP001055072"/>
    </source>
</evidence>
<accession>A0ACB8TWC6</accession>
<dbReference type="EMBL" id="MU274924">
    <property type="protein sequence ID" value="KAI0086377.1"/>
    <property type="molecule type" value="Genomic_DNA"/>
</dbReference>